<keyword evidence="3" id="KW-1185">Reference proteome</keyword>
<evidence type="ECO:0000256" key="1">
    <source>
        <dbReference type="SAM" id="SignalP"/>
    </source>
</evidence>
<feature type="chain" id="PRO_5028947321" evidence="1">
    <location>
        <begin position="21"/>
        <end position="527"/>
    </location>
</feature>
<keyword evidence="1" id="KW-0732">Signal</keyword>
<gene>
    <name evidence="2" type="ORF">HYG79_09610</name>
</gene>
<dbReference type="Proteomes" id="UP000509302">
    <property type="component" value="Chromosome"/>
</dbReference>
<protein>
    <submittedName>
        <fullName evidence="2">G-D-S-L family lipolytic protein</fullName>
    </submittedName>
</protein>
<dbReference type="KEGG" id="cagg:HYG79_09610"/>
<dbReference type="RefSeq" id="WP_179241881.1">
    <property type="nucleotide sequence ID" value="NZ_CP058595.1"/>
</dbReference>
<dbReference type="SUPFAM" id="SSF52266">
    <property type="entry name" value="SGNH hydrolase"/>
    <property type="match status" value="1"/>
</dbReference>
<proteinExistence type="predicted"/>
<reference evidence="2 3" key="1">
    <citation type="journal article" date="2006" name="Int. J. Syst. Evol. Microbiol.">
        <title>Costertonia aggregata gen. nov., sp. nov., a mesophilic marine bacterium of the family Flavobacteriaceae, isolated from a mature biofilm.</title>
        <authorList>
            <person name="Kwon K.K."/>
            <person name="Lee Y.K."/>
            <person name="Lee H.K."/>
        </authorList>
    </citation>
    <scope>NUCLEOTIDE SEQUENCE [LARGE SCALE GENOMIC DNA]</scope>
    <source>
        <strain evidence="2 3">KCCM 42265</strain>
    </source>
</reference>
<dbReference type="AlphaFoldDB" id="A0A7H9AQA7"/>
<dbReference type="PROSITE" id="PS51257">
    <property type="entry name" value="PROKAR_LIPOPROTEIN"/>
    <property type="match status" value="1"/>
</dbReference>
<dbReference type="Gene3D" id="3.40.50.1110">
    <property type="entry name" value="SGNH hydrolase"/>
    <property type="match status" value="1"/>
</dbReference>
<feature type="signal peptide" evidence="1">
    <location>
        <begin position="1"/>
        <end position="20"/>
    </location>
</feature>
<accession>A0A7H9AQA7</accession>
<sequence length="527" mass="55037">MKNYKYIFLASLLIAFTACNDIEDVLPFPAEVPEDLPTLTAGSADFSNYVSLGASFTAGFSDGALFRASQENSFPKLLSDQFALAGGGSFTQPLMEDNTGAFLGVPTSQIGYRLIFNGSGPQRLNEFFAAQGAPAPNPTTNPTTNLGSTFNNTGVPGAKSYHLTFPGYAAANPYYARFATSLTATMLGDAAAQNPSFFTLSEIGGNDVLSYATSGGVGVDRTGNPDATQYSQLDITDPGLFGQVFQGVISQLTANGANGAVANLPNITDLPFFTTVPNNALVIDAATAANLTGFFQAVTGIFTQSLIQQGVPPANAQALASQYAITFEEGANRFLIDVPVSETNPLGFRQMTEDELLLLTIDRTALAQGYGSVVLTPDVLQVLGLLRAGGTPSPEQAGLVLAAISGIDDKDALDSDELLSIKNATDAYNTTIESVANSAGLAFVDLKSVLEQAKTSGITTGDYTLTANLVTGGLVSLDGIHLTSRGYAVMANEFLKAIDATYGSNFEASGNLLDVGDYPTNYSPTLQ</sequence>
<organism evidence="2 3">
    <name type="scientific">Costertonia aggregata</name>
    <dbReference type="NCBI Taxonomy" id="343403"/>
    <lineage>
        <taxon>Bacteria</taxon>
        <taxon>Pseudomonadati</taxon>
        <taxon>Bacteroidota</taxon>
        <taxon>Flavobacteriia</taxon>
        <taxon>Flavobacteriales</taxon>
        <taxon>Flavobacteriaceae</taxon>
        <taxon>Costertonia</taxon>
    </lineage>
</organism>
<evidence type="ECO:0000313" key="2">
    <source>
        <dbReference type="EMBL" id="QLG45593.1"/>
    </source>
</evidence>
<name>A0A7H9AQA7_9FLAO</name>
<dbReference type="InterPro" id="IPR036514">
    <property type="entry name" value="SGNH_hydro_sf"/>
</dbReference>
<dbReference type="EMBL" id="CP058595">
    <property type="protein sequence ID" value="QLG45593.1"/>
    <property type="molecule type" value="Genomic_DNA"/>
</dbReference>
<evidence type="ECO:0000313" key="3">
    <source>
        <dbReference type="Proteomes" id="UP000509302"/>
    </source>
</evidence>
<dbReference type="GO" id="GO:0016788">
    <property type="term" value="F:hydrolase activity, acting on ester bonds"/>
    <property type="evidence" value="ECO:0007669"/>
    <property type="project" value="UniProtKB-ARBA"/>
</dbReference>